<dbReference type="EMBL" id="DRPZ01000099">
    <property type="protein sequence ID" value="HGY09157.1"/>
    <property type="molecule type" value="Genomic_DNA"/>
</dbReference>
<dbReference type="PROSITE" id="PS51257">
    <property type="entry name" value="PROKAR_LIPOPROTEIN"/>
    <property type="match status" value="1"/>
</dbReference>
<protein>
    <recommendedName>
        <fullName evidence="2">Lipoprotein</fullName>
    </recommendedName>
</protein>
<gene>
    <name evidence="1" type="ORF">ENK37_03750</name>
</gene>
<evidence type="ECO:0000313" key="1">
    <source>
        <dbReference type="EMBL" id="HGY09157.1"/>
    </source>
</evidence>
<dbReference type="AlphaFoldDB" id="A0A7C4ZG84"/>
<dbReference type="Proteomes" id="UP000885759">
    <property type="component" value="Unassembled WGS sequence"/>
</dbReference>
<accession>A0A7C4ZG84</accession>
<organism evidence="1">
    <name type="scientific">Oceanithermus profundus</name>
    <dbReference type="NCBI Taxonomy" id="187137"/>
    <lineage>
        <taxon>Bacteria</taxon>
        <taxon>Thermotogati</taxon>
        <taxon>Deinococcota</taxon>
        <taxon>Deinococci</taxon>
        <taxon>Thermales</taxon>
        <taxon>Thermaceae</taxon>
        <taxon>Oceanithermus</taxon>
    </lineage>
</organism>
<evidence type="ECO:0008006" key="2">
    <source>
        <dbReference type="Google" id="ProtNLM"/>
    </source>
</evidence>
<sequence>MKKWLILGTLLIAGALTSCGLEFGFKQYYHVNLSPDMWGFEIDNQGRIIVVGNQAQVLAAPGAPEGQLERIEVHYYDGAGQEIDVGDSTYVANFPVPIPAGIVCPSAEGGTTFCTKADENWEYGWARSEPFEFSLDGKIAQMMAAALGSNADHIDWHARAIFYARTSGGKPVRWEQDIKIIVPLSSGG</sequence>
<reference evidence="1" key="1">
    <citation type="journal article" date="2020" name="mSystems">
        <title>Genome- and Community-Level Interaction Insights into Carbon Utilization and Element Cycling Functions of Hydrothermarchaeota in Hydrothermal Sediment.</title>
        <authorList>
            <person name="Zhou Z."/>
            <person name="Liu Y."/>
            <person name="Xu W."/>
            <person name="Pan J."/>
            <person name="Luo Z.H."/>
            <person name="Li M."/>
        </authorList>
    </citation>
    <scope>NUCLEOTIDE SEQUENCE [LARGE SCALE GENOMIC DNA]</scope>
    <source>
        <strain evidence="1">HyVt-570</strain>
    </source>
</reference>
<name>A0A7C4ZG84_9DEIN</name>
<comment type="caution">
    <text evidence="1">The sequence shown here is derived from an EMBL/GenBank/DDBJ whole genome shotgun (WGS) entry which is preliminary data.</text>
</comment>
<proteinExistence type="predicted"/>